<evidence type="ECO:0000256" key="3">
    <source>
        <dbReference type="ARBA" id="ARBA00023163"/>
    </source>
</evidence>
<dbReference type="SUPFAM" id="SSF53822">
    <property type="entry name" value="Periplasmic binding protein-like I"/>
    <property type="match status" value="1"/>
</dbReference>
<dbReference type="CDD" id="cd06267">
    <property type="entry name" value="PBP1_LacI_sugar_binding-like"/>
    <property type="match status" value="1"/>
</dbReference>
<dbReference type="GO" id="GO:0003677">
    <property type="term" value="F:DNA binding"/>
    <property type="evidence" value="ECO:0007669"/>
    <property type="project" value="UniProtKB-KW"/>
</dbReference>
<accession>A0ABZ2CYD1</accession>
<dbReference type="PROSITE" id="PS50932">
    <property type="entry name" value="HTH_LACI_2"/>
    <property type="match status" value="1"/>
</dbReference>
<evidence type="ECO:0000259" key="4">
    <source>
        <dbReference type="PROSITE" id="PS50932"/>
    </source>
</evidence>
<proteinExistence type="predicted"/>
<dbReference type="InterPro" id="IPR010982">
    <property type="entry name" value="Lambda_DNA-bd_dom_sf"/>
</dbReference>
<gene>
    <name evidence="5" type="ORF">V5G21_06690</name>
</gene>
<dbReference type="SUPFAM" id="SSF47413">
    <property type="entry name" value="lambda repressor-like DNA-binding domains"/>
    <property type="match status" value="1"/>
</dbReference>
<dbReference type="Gene3D" id="1.10.260.40">
    <property type="entry name" value="lambda repressor-like DNA-binding domains"/>
    <property type="match status" value="1"/>
</dbReference>
<name>A0ABZ2CYD1_9BACI</name>
<dbReference type="PROSITE" id="PS00356">
    <property type="entry name" value="HTH_LACI_1"/>
    <property type="match status" value="1"/>
</dbReference>
<evidence type="ECO:0000313" key="5">
    <source>
        <dbReference type="EMBL" id="WWA31486.1"/>
    </source>
</evidence>
<dbReference type="Proteomes" id="UP001341136">
    <property type="component" value="Chromosome"/>
</dbReference>
<keyword evidence="2 5" id="KW-0238">DNA-binding</keyword>
<keyword evidence="6" id="KW-1185">Reference proteome</keyword>
<dbReference type="Pfam" id="PF00356">
    <property type="entry name" value="LacI"/>
    <property type="match status" value="1"/>
</dbReference>
<dbReference type="RefSeq" id="WP_011248440.1">
    <property type="nucleotide sequence ID" value="NZ_CP144921.1"/>
</dbReference>
<evidence type="ECO:0000256" key="2">
    <source>
        <dbReference type="ARBA" id="ARBA00023125"/>
    </source>
</evidence>
<dbReference type="InterPro" id="IPR000843">
    <property type="entry name" value="HTH_LacI"/>
</dbReference>
<feature type="domain" description="HTH lacI-type" evidence="4">
    <location>
        <begin position="3"/>
        <end position="57"/>
    </location>
</feature>
<evidence type="ECO:0000256" key="1">
    <source>
        <dbReference type="ARBA" id="ARBA00023015"/>
    </source>
</evidence>
<dbReference type="EMBL" id="CP144921">
    <property type="protein sequence ID" value="WWA31486.1"/>
    <property type="molecule type" value="Genomic_DNA"/>
</dbReference>
<dbReference type="GeneID" id="86927895"/>
<dbReference type="PANTHER" id="PTHR30146">
    <property type="entry name" value="LACI-RELATED TRANSCRIPTIONAL REPRESSOR"/>
    <property type="match status" value="1"/>
</dbReference>
<evidence type="ECO:0000313" key="6">
    <source>
        <dbReference type="Proteomes" id="UP001341136"/>
    </source>
</evidence>
<keyword evidence="3" id="KW-0804">Transcription</keyword>
<dbReference type="Gene3D" id="3.40.50.2300">
    <property type="match status" value="2"/>
</dbReference>
<dbReference type="PANTHER" id="PTHR30146:SF109">
    <property type="entry name" value="HTH-TYPE TRANSCRIPTIONAL REGULATOR GALS"/>
    <property type="match status" value="1"/>
</dbReference>
<reference evidence="5 6" key="1">
    <citation type="submission" date="2024-01" db="EMBL/GenBank/DDBJ databases">
        <title>Culturomics analysis of mouse respiratory tract.</title>
        <authorList>
            <person name="Phillips A.M."/>
            <person name="Collette N.M."/>
            <person name="Mageeney C.M."/>
            <person name="Sinha A."/>
            <person name="Hern K.E."/>
            <person name="Arkin A.P."/>
            <person name="Williams K.P."/>
            <person name="Branda S."/>
        </authorList>
    </citation>
    <scope>NUCLEOTIDE SEQUENCE [LARGE SCALE GENOMIC DNA]</scope>
    <source>
        <strain evidence="5 6">CP20</strain>
    </source>
</reference>
<sequence length="336" mass="38050">MKVTIKEVARHAGVSIATVSKVINNRDYVSEKTREKVKRAIAELQYEVNANAQSLKAVRSRKVAVLVSDISNTYLMSIAKAVEEMIRSIGYHMILMSHNDAPDIEYELLQIVQQQQVDAMVLIPTGENSSTIKRMVTLGVHVIAVDRKVNDLQTDYIADDNFYGSYESVRYLQSLRHQRIAVLYGHRRNSIGEERYQGALAALKEGNTYDPTLFRGANFKEEEAYRLTTELLSLPEPPTAIYSANNTMTLGVLQAIKERGLEMPNDISVIAFGDETQWKLFRPKLTLMVQQAQQIGLEAAIMLKNRLTIEKPYPVQERIIKPVLQQNETCNVLRGH</sequence>
<organism evidence="5 6">
    <name type="scientific">Shouchella rhizosphaerae</name>
    <dbReference type="NCBI Taxonomy" id="866786"/>
    <lineage>
        <taxon>Bacteria</taxon>
        <taxon>Bacillati</taxon>
        <taxon>Bacillota</taxon>
        <taxon>Bacilli</taxon>
        <taxon>Bacillales</taxon>
        <taxon>Bacillaceae</taxon>
        <taxon>Shouchella</taxon>
    </lineage>
</organism>
<dbReference type="PRINTS" id="PR00036">
    <property type="entry name" value="HTHLACI"/>
</dbReference>
<dbReference type="InterPro" id="IPR001761">
    <property type="entry name" value="Peripla_BP/Lac1_sug-bd_dom"/>
</dbReference>
<dbReference type="Pfam" id="PF00532">
    <property type="entry name" value="Peripla_BP_1"/>
    <property type="match status" value="1"/>
</dbReference>
<dbReference type="InterPro" id="IPR028082">
    <property type="entry name" value="Peripla_BP_I"/>
</dbReference>
<dbReference type="CDD" id="cd01392">
    <property type="entry name" value="HTH_LacI"/>
    <property type="match status" value="1"/>
</dbReference>
<dbReference type="SMART" id="SM00354">
    <property type="entry name" value="HTH_LACI"/>
    <property type="match status" value="1"/>
</dbReference>
<keyword evidence="1" id="KW-0805">Transcription regulation</keyword>
<protein>
    <submittedName>
        <fullName evidence="5">LacI family DNA-binding transcriptional regulator</fullName>
    </submittedName>
</protein>